<accession>A0A4Y2H7X3</accession>
<reference evidence="1 2" key="1">
    <citation type="journal article" date="2019" name="Sci. Rep.">
        <title>Orb-weaving spider Araneus ventricosus genome elucidates the spidroin gene catalogue.</title>
        <authorList>
            <person name="Kono N."/>
            <person name="Nakamura H."/>
            <person name="Ohtoshi R."/>
            <person name="Moran D.A.P."/>
            <person name="Shinohara A."/>
            <person name="Yoshida Y."/>
            <person name="Fujiwara M."/>
            <person name="Mori M."/>
            <person name="Tomita M."/>
            <person name="Arakawa K."/>
        </authorList>
    </citation>
    <scope>NUCLEOTIDE SEQUENCE [LARGE SCALE GENOMIC DNA]</scope>
</reference>
<comment type="caution">
    <text evidence="1">The sequence shown here is derived from an EMBL/GenBank/DDBJ whole genome shotgun (WGS) entry which is preliminary data.</text>
</comment>
<protein>
    <submittedName>
        <fullName evidence="1">Uncharacterized protein</fullName>
    </submittedName>
</protein>
<dbReference type="AlphaFoldDB" id="A0A4Y2H7X3"/>
<proteinExistence type="predicted"/>
<evidence type="ECO:0000313" key="1">
    <source>
        <dbReference type="EMBL" id="GBM61016.1"/>
    </source>
</evidence>
<dbReference type="OrthoDB" id="8123891at2759"/>
<dbReference type="Proteomes" id="UP000499080">
    <property type="component" value="Unassembled WGS sequence"/>
</dbReference>
<organism evidence="1 2">
    <name type="scientific">Araneus ventricosus</name>
    <name type="common">Orbweaver spider</name>
    <name type="synonym">Epeira ventricosa</name>
    <dbReference type="NCBI Taxonomy" id="182803"/>
    <lineage>
        <taxon>Eukaryota</taxon>
        <taxon>Metazoa</taxon>
        <taxon>Ecdysozoa</taxon>
        <taxon>Arthropoda</taxon>
        <taxon>Chelicerata</taxon>
        <taxon>Arachnida</taxon>
        <taxon>Araneae</taxon>
        <taxon>Araneomorphae</taxon>
        <taxon>Entelegynae</taxon>
        <taxon>Araneoidea</taxon>
        <taxon>Araneidae</taxon>
        <taxon>Araneus</taxon>
    </lineage>
</organism>
<dbReference type="EMBL" id="BGPR01101822">
    <property type="protein sequence ID" value="GBM61016.1"/>
    <property type="molecule type" value="Genomic_DNA"/>
</dbReference>
<keyword evidence="2" id="KW-1185">Reference proteome</keyword>
<evidence type="ECO:0000313" key="2">
    <source>
        <dbReference type="Proteomes" id="UP000499080"/>
    </source>
</evidence>
<sequence length="116" mass="13433">MLTLAKALKLRFRLNPPMMLKKLDDFTARLEFVYETFGPVTTESGGRFIHLCTKDPEEHFAKFLKEIEYFAVIPKWERPVKVVVGNLPRETGPHRMKDLSWRVMSAAHWPSSAFPG</sequence>
<name>A0A4Y2H7X3_ARAVE</name>
<gene>
    <name evidence="1" type="ORF">AVEN_11877_1</name>
</gene>